<dbReference type="InterPro" id="IPR012349">
    <property type="entry name" value="Split_barrel_FMN-bd"/>
</dbReference>
<dbReference type="EMBL" id="DVNK01000037">
    <property type="protein sequence ID" value="HIU46715.1"/>
    <property type="molecule type" value="Genomic_DNA"/>
</dbReference>
<gene>
    <name evidence="2" type="ORF">IAC59_05610</name>
</gene>
<dbReference type="Pfam" id="PF01243">
    <property type="entry name" value="PNPOx_N"/>
    <property type="match status" value="1"/>
</dbReference>
<evidence type="ECO:0000259" key="1">
    <source>
        <dbReference type="Pfam" id="PF01243"/>
    </source>
</evidence>
<comment type="caution">
    <text evidence="2">The sequence shown here is derived from an EMBL/GenBank/DDBJ whole genome shotgun (WGS) entry which is preliminary data.</text>
</comment>
<reference evidence="2" key="2">
    <citation type="journal article" date="2021" name="PeerJ">
        <title>Extensive microbial diversity within the chicken gut microbiome revealed by metagenomics and culture.</title>
        <authorList>
            <person name="Gilroy R."/>
            <person name="Ravi A."/>
            <person name="Getino M."/>
            <person name="Pursley I."/>
            <person name="Horton D.L."/>
            <person name="Alikhan N.F."/>
            <person name="Baker D."/>
            <person name="Gharbi K."/>
            <person name="Hall N."/>
            <person name="Watson M."/>
            <person name="Adriaenssens E.M."/>
            <person name="Foster-Nyarko E."/>
            <person name="Jarju S."/>
            <person name="Secka A."/>
            <person name="Antonio M."/>
            <person name="Oren A."/>
            <person name="Chaudhuri R.R."/>
            <person name="La Ragione R."/>
            <person name="Hildebrand F."/>
            <person name="Pallen M.J."/>
        </authorList>
    </citation>
    <scope>NUCLEOTIDE SEQUENCE</scope>
    <source>
        <strain evidence="2">ChiSxjej2B14-8506</strain>
    </source>
</reference>
<name>A0A9D1S4J5_9FIRM</name>
<reference evidence="2" key="1">
    <citation type="submission" date="2020-10" db="EMBL/GenBank/DDBJ databases">
        <authorList>
            <person name="Gilroy R."/>
        </authorList>
    </citation>
    <scope>NUCLEOTIDE SEQUENCE</scope>
    <source>
        <strain evidence="2">ChiSxjej2B14-8506</strain>
    </source>
</reference>
<accession>A0A9D1S4J5</accession>
<evidence type="ECO:0000313" key="3">
    <source>
        <dbReference type="Proteomes" id="UP000824123"/>
    </source>
</evidence>
<feature type="domain" description="Pyridoxamine 5'-phosphate oxidase N-terminal" evidence="1">
    <location>
        <begin position="9"/>
        <end position="116"/>
    </location>
</feature>
<dbReference type="Proteomes" id="UP000824123">
    <property type="component" value="Unassembled WGS sequence"/>
</dbReference>
<evidence type="ECO:0000313" key="2">
    <source>
        <dbReference type="EMBL" id="HIU46715.1"/>
    </source>
</evidence>
<protein>
    <submittedName>
        <fullName evidence="2">Pyridoxamine 5'-phosphate oxidase family protein</fullName>
    </submittedName>
</protein>
<dbReference type="AlphaFoldDB" id="A0A9D1S4J5"/>
<dbReference type="InterPro" id="IPR011576">
    <property type="entry name" value="Pyridox_Oxase_N"/>
</dbReference>
<organism evidence="2 3">
    <name type="scientific">Candidatus Fimadaptatus faecigallinarum</name>
    <dbReference type="NCBI Taxonomy" id="2840814"/>
    <lineage>
        <taxon>Bacteria</taxon>
        <taxon>Bacillati</taxon>
        <taxon>Bacillota</taxon>
        <taxon>Clostridia</taxon>
        <taxon>Eubacteriales</taxon>
        <taxon>Candidatus Fimadaptatus</taxon>
    </lineage>
</organism>
<dbReference type="SUPFAM" id="SSF50475">
    <property type="entry name" value="FMN-binding split barrel"/>
    <property type="match status" value="1"/>
</dbReference>
<dbReference type="Gene3D" id="2.30.110.10">
    <property type="entry name" value="Electron Transport, Fmn-binding Protein, Chain A"/>
    <property type="match status" value="1"/>
</dbReference>
<sequence>MPKLTPRAEDAMRERFGGDSVIALATAQDGKPHVRYVNATYDDGAFYVITHALSGKMSQIAANPAVAIAGDWFTANGRAHSMGWVGLPANAARLDMLKQAFAEWIDNGHTDLDDHNTIILRIDLTDGLLLRHGERFELDFT</sequence>
<proteinExistence type="predicted"/>